<accession>A0AAU9XJ22</accession>
<comment type="caution">
    <text evidence="2">The sequence shown here is derived from an EMBL/GenBank/DDBJ whole genome shotgun (WGS) entry which is preliminary data.</text>
</comment>
<evidence type="ECO:0000313" key="2">
    <source>
        <dbReference type="EMBL" id="CAH3149028.1"/>
    </source>
</evidence>
<keyword evidence="3" id="KW-1185">Reference proteome</keyword>
<name>A0AAU9XJ22_9CNID</name>
<proteinExistence type="predicted"/>
<dbReference type="Proteomes" id="UP001159428">
    <property type="component" value="Unassembled WGS sequence"/>
</dbReference>
<evidence type="ECO:0000313" key="3">
    <source>
        <dbReference type="Proteomes" id="UP001159428"/>
    </source>
</evidence>
<feature type="region of interest" description="Disordered" evidence="1">
    <location>
        <begin position="110"/>
        <end position="133"/>
    </location>
</feature>
<dbReference type="EMBL" id="CALNXJ010000045">
    <property type="protein sequence ID" value="CAH3149028.1"/>
    <property type="molecule type" value="Genomic_DNA"/>
</dbReference>
<dbReference type="AlphaFoldDB" id="A0AAU9XJ22"/>
<sequence>MYPSQQSHHKQSVTISMQPQCETADHFRHIINNVHPNLKFEIEKSQTTPRGLSLSLLDFKVTIFKDGNSSFEFYKKPAKKPLFIHHQSAIPTKSKVNFIRNEWKHIEGRCSSHNSIEQTKRPQNPQRNPHPTNTECSYLKILYISEQLNRKITNIFRKENIPVRIAHKSYMLRQALFHTPKECKCTRDKSPISNTVLCLRCDQQCIGSTTRFIHDHNKNYKGFDVKFIISENDPANLRLYEAFYIRKCKPTLNSREECSEFFIFYFLNSSLRPHQNNFIILIMLLKDNMNGLYNDFVSANCRPTVSRQLADIKPTGNQQHVPEVFTRVDFSPVELVKIGRKLASGGSDHHHQLSLHLTPDSLDSVRVGSCIRIDKVLRVVDHEVDVAQVVLLRLK</sequence>
<feature type="compositionally biased region" description="Polar residues" evidence="1">
    <location>
        <begin position="111"/>
        <end position="133"/>
    </location>
</feature>
<reference evidence="2 3" key="1">
    <citation type="submission" date="2022-05" db="EMBL/GenBank/DDBJ databases">
        <authorList>
            <consortium name="Genoscope - CEA"/>
            <person name="William W."/>
        </authorList>
    </citation>
    <scope>NUCLEOTIDE SEQUENCE [LARGE SCALE GENOMIC DNA]</scope>
</reference>
<protein>
    <submittedName>
        <fullName evidence="2">Uncharacterized protein</fullName>
    </submittedName>
</protein>
<evidence type="ECO:0000256" key="1">
    <source>
        <dbReference type="SAM" id="MobiDB-lite"/>
    </source>
</evidence>
<gene>
    <name evidence="2" type="ORF">PMEA_00024252</name>
</gene>
<organism evidence="2 3">
    <name type="scientific">Pocillopora meandrina</name>
    <dbReference type="NCBI Taxonomy" id="46732"/>
    <lineage>
        <taxon>Eukaryota</taxon>
        <taxon>Metazoa</taxon>
        <taxon>Cnidaria</taxon>
        <taxon>Anthozoa</taxon>
        <taxon>Hexacorallia</taxon>
        <taxon>Scleractinia</taxon>
        <taxon>Astrocoeniina</taxon>
        <taxon>Pocilloporidae</taxon>
        <taxon>Pocillopora</taxon>
    </lineage>
</organism>